<comment type="caution">
    <text evidence="3">The sequence shown here is derived from an EMBL/GenBank/DDBJ whole genome shotgun (WGS) entry which is preliminary data.</text>
</comment>
<protein>
    <recommendedName>
        <fullName evidence="2">Hemerythrin-like domain-containing protein</fullName>
    </recommendedName>
</protein>
<dbReference type="InterPro" id="IPR012312">
    <property type="entry name" value="Hemerythrin-like"/>
</dbReference>
<evidence type="ECO:0000259" key="2">
    <source>
        <dbReference type="Pfam" id="PF01814"/>
    </source>
</evidence>
<evidence type="ECO:0000313" key="4">
    <source>
        <dbReference type="Proteomes" id="UP000650467"/>
    </source>
</evidence>
<dbReference type="Pfam" id="PF01814">
    <property type="entry name" value="Hemerythrin"/>
    <property type="match status" value="1"/>
</dbReference>
<organism evidence="3 4">
    <name type="scientific">Chlamydomonas incerta</name>
    <dbReference type="NCBI Taxonomy" id="51695"/>
    <lineage>
        <taxon>Eukaryota</taxon>
        <taxon>Viridiplantae</taxon>
        <taxon>Chlorophyta</taxon>
        <taxon>core chlorophytes</taxon>
        <taxon>Chlorophyceae</taxon>
        <taxon>CS clade</taxon>
        <taxon>Chlamydomonadales</taxon>
        <taxon>Chlamydomonadaceae</taxon>
        <taxon>Chlamydomonas</taxon>
    </lineage>
</organism>
<name>A0A835SLI3_CHLIN</name>
<gene>
    <name evidence="3" type="ORF">HXX76_011664</name>
</gene>
<proteinExistence type="predicted"/>
<keyword evidence="4" id="KW-1185">Reference proteome</keyword>
<dbReference type="Proteomes" id="UP000650467">
    <property type="component" value="Unassembled WGS sequence"/>
</dbReference>
<feature type="region of interest" description="Disordered" evidence="1">
    <location>
        <begin position="1"/>
        <end position="58"/>
    </location>
</feature>
<dbReference type="PANTHER" id="PTHR35585">
    <property type="entry name" value="HHE DOMAIN PROTEIN (AFU_ORTHOLOGUE AFUA_4G00730)"/>
    <property type="match status" value="1"/>
</dbReference>
<dbReference type="OrthoDB" id="537816at2759"/>
<dbReference type="EMBL" id="JAEHOC010000092">
    <property type="protein sequence ID" value="KAG2422850.1"/>
    <property type="molecule type" value="Genomic_DNA"/>
</dbReference>
<reference evidence="3" key="1">
    <citation type="journal article" date="2020" name="bioRxiv">
        <title>Comparative genomics of Chlamydomonas.</title>
        <authorList>
            <person name="Craig R.J."/>
            <person name="Hasan A.R."/>
            <person name="Ness R.W."/>
            <person name="Keightley P.D."/>
        </authorList>
    </citation>
    <scope>NUCLEOTIDE SEQUENCE</scope>
    <source>
        <strain evidence="3">SAG 7.73</strain>
    </source>
</reference>
<dbReference type="Gene3D" id="1.20.120.520">
    <property type="entry name" value="nmb1532 protein domain like"/>
    <property type="match status" value="1"/>
</dbReference>
<sequence length="296" mass="31562">MQTQGAHSPSVLPAEMPVPPSTASKRPDFFGAPDPHLPAAAPCPSAHELSPAGDAAAGGEAATATAATAAGGPEAAAGTAATAKGGSGAAATAAPPPANGLDAIITDHQVIRQLFHRCNNARTDQERLAATRDLVRHVSRHASAEERTLYPLARDRLPDRGTGRMLYDRMVMDDTVNKQLLDWLERHQPREVRQPREIRQPREGDAAQWGLHAATLAKFQSIEEEHLSREEAELIEPLRAVMTPAETAKLGKQWAAAWANAPTHPHPRGPTAAPGATLLHPIVGVIDRLRDAVMER</sequence>
<dbReference type="AlphaFoldDB" id="A0A835SLI3"/>
<accession>A0A835SLI3</accession>
<feature type="domain" description="Hemerythrin-like" evidence="2">
    <location>
        <begin position="100"/>
        <end position="235"/>
    </location>
</feature>
<dbReference type="PANTHER" id="PTHR35585:SF1">
    <property type="entry name" value="HHE DOMAIN PROTEIN (AFU_ORTHOLOGUE AFUA_4G00730)"/>
    <property type="match status" value="1"/>
</dbReference>
<evidence type="ECO:0000256" key="1">
    <source>
        <dbReference type="SAM" id="MobiDB-lite"/>
    </source>
</evidence>
<evidence type="ECO:0000313" key="3">
    <source>
        <dbReference type="EMBL" id="KAG2422850.1"/>
    </source>
</evidence>